<keyword evidence="4" id="KW-0472">Membrane</keyword>
<keyword evidence="2" id="KW-0175">Coiled coil</keyword>
<feature type="compositionally biased region" description="Polar residues" evidence="3">
    <location>
        <begin position="1040"/>
        <end position="1058"/>
    </location>
</feature>
<feature type="transmembrane region" description="Helical" evidence="4">
    <location>
        <begin position="94"/>
        <end position="115"/>
    </location>
</feature>
<proteinExistence type="predicted"/>
<comment type="caution">
    <text evidence="6">The sequence shown here is derived from an EMBL/GenBank/DDBJ whole genome shotgun (WGS) entry which is preliminary data.</text>
</comment>
<reference evidence="6 7" key="1">
    <citation type="submission" date="2016-07" db="EMBL/GenBank/DDBJ databases">
        <title>Pervasive Adenine N6-methylation of Active Genes in Fungi.</title>
        <authorList>
            <consortium name="DOE Joint Genome Institute"/>
            <person name="Mondo S.J."/>
            <person name="Dannebaum R.O."/>
            <person name="Kuo R.C."/>
            <person name="Labutti K."/>
            <person name="Haridas S."/>
            <person name="Kuo A."/>
            <person name="Salamov A."/>
            <person name="Ahrendt S.R."/>
            <person name="Lipzen A."/>
            <person name="Sullivan W."/>
            <person name="Andreopoulos W.B."/>
            <person name="Clum A."/>
            <person name="Lindquist E."/>
            <person name="Daum C."/>
            <person name="Ramamoorthy G.K."/>
            <person name="Gryganskyi A."/>
            <person name="Culley D."/>
            <person name="Magnuson J.K."/>
            <person name="James T.Y."/>
            <person name="O'Malley M.A."/>
            <person name="Stajich J.E."/>
            <person name="Spatafora J.W."/>
            <person name="Visel A."/>
            <person name="Grigoriev I.V."/>
        </authorList>
    </citation>
    <scope>NUCLEOTIDE SEQUENCE [LARGE SCALE GENOMIC DNA]</scope>
    <source>
        <strain evidence="6 7">62-1032</strain>
    </source>
</reference>
<dbReference type="STRING" id="106004.A0A1Y2EC41"/>
<dbReference type="EMBL" id="MCGR01000058">
    <property type="protein sequence ID" value="ORY69149.1"/>
    <property type="molecule type" value="Genomic_DNA"/>
</dbReference>
<feature type="region of interest" description="Disordered" evidence="3">
    <location>
        <begin position="1613"/>
        <end position="1660"/>
    </location>
</feature>
<feature type="region of interest" description="Disordered" evidence="3">
    <location>
        <begin position="393"/>
        <end position="415"/>
    </location>
</feature>
<feature type="compositionally biased region" description="Pro residues" evidence="3">
    <location>
        <begin position="1002"/>
        <end position="1011"/>
    </location>
</feature>
<protein>
    <recommendedName>
        <fullName evidence="5">C2H2-type domain-containing protein</fullName>
    </recommendedName>
</protein>
<dbReference type="OrthoDB" id="3260408at2759"/>
<dbReference type="PROSITE" id="PS50157">
    <property type="entry name" value="ZINC_FINGER_C2H2_2"/>
    <property type="match status" value="1"/>
</dbReference>
<feature type="compositionally biased region" description="Polar residues" evidence="3">
    <location>
        <begin position="1019"/>
        <end position="1028"/>
    </location>
</feature>
<feature type="region of interest" description="Disordered" evidence="3">
    <location>
        <begin position="1435"/>
        <end position="1474"/>
    </location>
</feature>
<feature type="coiled-coil region" evidence="2">
    <location>
        <begin position="512"/>
        <end position="544"/>
    </location>
</feature>
<feature type="compositionally biased region" description="Low complexity" evidence="3">
    <location>
        <begin position="1059"/>
        <end position="1071"/>
    </location>
</feature>
<accession>A0A1Y2EC41</accession>
<name>A0A1Y2EC41_9BASI</name>
<feature type="region of interest" description="Disordered" evidence="3">
    <location>
        <begin position="1"/>
        <end position="93"/>
    </location>
</feature>
<feature type="compositionally biased region" description="Basic and acidic residues" evidence="3">
    <location>
        <begin position="60"/>
        <end position="79"/>
    </location>
</feature>
<feature type="compositionally biased region" description="Polar residues" evidence="3">
    <location>
        <begin position="1306"/>
        <end position="1324"/>
    </location>
</feature>
<feature type="compositionally biased region" description="Low complexity" evidence="3">
    <location>
        <begin position="1443"/>
        <end position="1453"/>
    </location>
</feature>
<organism evidence="6 7">
    <name type="scientific">Leucosporidium creatinivorum</name>
    <dbReference type="NCBI Taxonomy" id="106004"/>
    <lineage>
        <taxon>Eukaryota</taxon>
        <taxon>Fungi</taxon>
        <taxon>Dikarya</taxon>
        <taxon>Basidiomycota</taxon>
        <taxon>Pucciniomycotina</taxon>
        <taxon>Microbotryomycetes</taxon>
        <taxon>Leucosporidiales</taxon>
        <taxon>Leucosporidium</taxon>
    </lineage>
</organism>
<evidence type="ECO:0000313" key="7">
    <source>
        <dbReference type="Proteomes" id="UP000193467"/>
    </source>
</evidence>
<keyword evidence="1" id="KW-0479">Metal-binding</keyword>
<dbReference type="InterPro" id="IPR013087">
    <property type="entry name" value="Znf_C2H2_type"/>
</dbReference>
<keyword evidence="4" id="KW-0812">Transmembrane</keyword>
<keyword evidence="1" id="KW-0862">Zinc</keyword>
<dbReference type="PANTHER" id="PTHR36167">
    <property type="entry name" value="C2H2 FINGER DOMAIN TRANSCRIPTION FACTOR (EUROFUNG)-RELATED"/>
    <property type="match status" value="1"/>
</dbReference>
<feature type="region of interest" description="Disordered" evidence="3">
    <location>
        <begin position="1002"/>
        <end position="1173"/>
    </location>
</feature>
<sequence>MAPRSSTGSSKSASASPAASASTSPAKKSNAPPNNGQSTAVTAKDSPYEPTKTPILFYDDEVKRMHKELEQREREERLQPRQQRNRPPRRSGGISIGGFFTRVALFYPLIAYFLVCPTDTTRERAVCRGIDSVQGRLASYEPHVRPYLQTAHKKLDPYIAQVHARTGPYVDKVRPYYTHAERVLRPQVARAASTYQQRVHPALLKGIAHSQAATKPYVASLRKQYQLSLAPSVEWYSHAAREWYQAKAEPHVSVADQAIRKHSKQVYDLVSPLYFTGVPLAQRHYHHTLLPFAKTSYSTSRKTYVKQVHPRLVVAGGHTKVFYRTKILPALQRFYSLFIAPQLDKISERIFEYRTKKSRAEAAEHVAQVEKEVLSEQDTDNFEEFISDLRNTPDEIDTSQLPPSADAPPAAEPSLSPTELAALKAEKRLALETLQTTYEKEITKLGQTEHDLLLERLVEIRDKMVGRLGKYFARAAGENKYTPEEKVKDAEFLSKKAVAKVRKMSGDVRVEAEEYKKNVVEKEEKALKKASEALEALVGKAQEELGYGWTWLDDVTVKDWQRYHGLGKAEKNWKESYRGVQSGTIKDSTLASLKPAELLDAVKVQADSIVDIFSTILAKILAKGSKEIMGEWTGVVDEAQKAYAAASEKAVSAASIAKESASSLAGVKPPPSNVYESATSLASVAQASAASIANEAAAAIPAVPVVDNIASAYGEASQTVLRAVGSEPSPTDLRQSASSAAKAAALAAETAYAEASQSILRALGSEPKPTDVQQSITSLAKAIESSASVALAGASSALIVDAPASVSSAFDAASSAVDAAVDQGVSLGIDLAASASSIAAAAPSFIAAAPVYDQLANAAGGVVESAATFFGEASQTAVRAVGGEPSPTDLAQSGTSVLAAMKSAGSSVLNDVAGSASSVKEEAASTISSVVSSASSLASPTSSSLKSKATVSAGGIASSVESLVSQASSVLHDATRTTPEGVRESATSLASVVKNYGPFYFPHPSPSPSPPSSSHSGSRGHTYTTLQPMSEFAFHPPDLSPSSSFAQRNDYGQQQRPGSSSAYPPSNYPPATAGSVGGAGPEQQHELNGFSRSPVPLEHLNSGGGGRDETSRPGTAGDDAQRGGGTAGHHSRGVSPGGAGAVQQHPPPFGGYSFNPQHPGQPGANIRNTRPMTAPSSVSAPYFHGAMYSPHSSNVAASYYPGGNNFDSYQQPQPSPFQYQVDSGVAALGHDGDAQRERGFSLPELVGIAPGVPGVDGGLPDDPRYSSGGSEGRGSPSSGPFLYAPPPRPFYDSAQTQPILHDPFGGSSSRPTTADSSRPTSSHQLRPHPGHAPPIPHGPTSAYVSRAVKSELHRDGAPPQQPGESKVYNFVASAGQTAKRPRRRYDEIERLYTCDYPGCQKAYGTLNHLNSHKTMQKHGPKSTPAQFKELRKAWRENKKRQAAEAARAAAAEASQNDALPMPSNMHAVDRPRPSTSAGEYHYAVPAPFMTPLGAPVPLYAPQLHLPPAPPAGFLDPNAAPTAPGVYSNTFGVANPLGPPLMPAGGQQSLFASSQPTYQARPVTAPNYYGAPAFGISGLNGGGGPAPPLRQLAPAYGNGMAPQARRMSLPSELKQPTPVFGYGAPVGEEGFGSIEEESGEHGLGALGGAPQEQEVNGGESR</sequence>
<dbReference type="PANTHER" id="PTHR36167:SF3">
    <property type="entry name" value="C2H2 FINGER DOMAIN TRANSCRIPTION FACTOR (EUROFUNG)-RELATED"/>
    <property type="match status" value="1"/>
</dbReference>
<keyword evidence="4" id="KW-1133">Transmembrane helix</keyword>
<evidence type="ECO:0000256" key="2">
    <source>
        <dbReference type="SAM" id="Coils"/>
    </source>
</evidence>
<evidence type="ECO:0000259" key="5">
    <source>
        <dbReference type="PROSITE" id="PS50157"/>
    </source>
</evidence>
<dbReference type="CDD" id="cd22249">
    <property type="entry name" value="UDM1_RNF168_RNF169-like"/>
    <property type="match status" value="1"/>
</dbReference>
<evidence type="ECO:0000256" key="4">
    <source>
        <dbReference type="SAM" id="Phobius"/>
    </source>
</evidence>
<dbReference type="Proteomes" id="UP000193467">
    <property type="component" value="Unassembled WGS sequence"/>
</dbReference>
<dbReference type="GO" id="GO:0006355">
    <property type="term" value="P:regulation of DNA-templated transcription"/>
    <property type="evidence" value="ECO:0007669"/>
    <property type="project" value="InterPro"/>
</dbReference>
<keyword evidence="1" id="KW-0863">Zinc-finger</keyword>
<gene>
    <name evidence="6" type="ORF">BCR35DRAFT_334370</name>
</gene>
<evidence type="ECO:0000313" key="6">
    <source>
        <dbReference type="EMBL" id="ORY69149.1"/>
    </source>
</evidence>
<dbReference type="InParanoid" id="A0A1Y2EC41"/>
<dbReference type="PROSITE" id="PS00028">
    <property type="entry name" value="ZINC_FINGER_C2H2_1"/>
    <property type="match status" value="1"/>
</dbReference>
<keyword evidence="7" id="KW-1185">Reference proteome</keyword>
<feature type="region of interest" description="Disordered" evidence="3">
    <location>
        <begin position="1247"/>
        <end position="1341"/>
    </location>
</feature>
<dbReference type="GO" id="GO:0008270">
    <property type="term" value="F:zinc ion binding"/>
    <property type="evidence" value="ECO:0007669"/>
    <property type="project" value="UniProtKB-KW"/>
</dbReference>
<feature type="compositionally biased region" description="Low complexity" evidence="3">
    <location>
        <begin position="399"/>
        <end position="415"/>
    </location>
</feature>
<feature type="compositionally biased region" description="Low complexity" evidence="3">
    <location>
        <begin position="1"/>
        <end position="33"/>
    </location>
</feature>
<evidence type="ECO:0000256" key="3">
    <source>
        <dbReference type="SAM" id="MobiDB-lite"/>
    </source>
</evidence>
<feature type="domain" description="C2H2-type" evidence="5">
    <location>
        <begin position="1392"/>
        <end position="1423"/>
    </location>
</feature>
<dbReference type="InterPro" id="IPR039327">
    <property type="entry name" value="CON7-like"/>
</dbReference>
<evidence type="ECO:0000256" key="1">
    <source>
        <dbReference type="PROSITE-ProRule" id="PRU00042"/>
    </source>
</evidence>